<keyword evidence="2" id="KW-1185">Reference proteome</keyword>
<name>A0A8J6ED92_ELECQ</name>
<gene>
    <name evidence="1" type="ORF">GDO78_015811</name>
</gene>
<evidence type="ECO:0000313" key="1">
    <source>
        <dbReference type="EMBL" id="KAG9466976.1"/>
    </source>
</evidence>
<dbReference type="EMBL" id="WNTK01001693">
    <property type="protein sequence ID" value="KAG9466976.1"/>
    <property type="molecule type" value="Genomic_DNA"/>
</dbReference>
<comment type="caution">
    <text evidence="1">The sequence shown here is derived from an EMBL/GenBank/DDBJ whole genome shotgun (WGS) entry which is preliminary data.</text>
</comment>
<sequence>MVVKKTTEECAADSWAQDPITVSSPHSPMHKEILELTNKITELLTGEVSAAGDGADRRGERCWGWC</sequence>
<reference evidence="1" key="1">
    <citation type="thesis" date="2020" institute="ProQuest LLC" country="789 East Eisenhower Parkway, Ann Arbor, MI, USA">
        <title>Comparative Genomics and Chromosome Evolution.</title>
        <authorList>
            <person name="Mudd A.B."/>
        </authorList>
    </citation>
    <scope>NUCLEOTIDE SEQUENCE</scope>
    <source>
        <strain evidence="1">HN-11 Male</strain>
        <tissue evidence="1">Kidney and liver</tissue>
    </source>
</reference>
<accession>A0A8J6ED92</accession>
<dbReference type="AlphaFoldDB" id="A0A8J6ED92"/>
<organism evidence="1 2">
    <name type="scientific">Eleutherodactylus coqui</name>
    <name type="common">Puerto Rican coqui</name>
    <dbReference type="NCBI Taxonomy" id="57060"/>
    <lineage>
        <taxon>Eukaryota</taxon>
        <taxon>Metazoa</taxon>
        <taxon>Chordata</taxon>
        <taxon>Craniata</taxon>
        <taxon>Vertebrata</taxon>
        <taxon>Euteleostomi</taxon>
        <taxon>Amphibia</taxon>
        <taxon>Batrachia</taxon>
        <taxon>Anura</taxon>
        <taxon>Neobatrachia</taxon>
        <taxon>Hyloidea</taxon>
        <taxon>Eleutherodactylidae</taxon>
        <taxon>Eleutherodactylinae</taxon>
        <taxon>Eleutherodactylus</taxon>
        <taxon>Eleutherodactylus</taxon>
    </lineage>
</organism>
<dbReference type="Proteomes" id="UP000770717">
    <property type="component" value="Unassembled WGS sequence"/>
</dbReference>
<evidence type="ECO:0000313" key="2">
    <source>
        <dbReference type="Proteomes" id="UP000770717"/>
    </source>
</evidence>
<proteinExistence type="predicted"/>
<protein>
    <submittedName>
        <fullName evidence="1">Uncharacterized protein</fullName>
    </submittedName>
</protein>